<evidence type="ECO:0000256" key="2">
    <source>
        <dbReference type="ARBA" id="ARBA00022629"/>
    </source>
</evidence>
<evidence type="ECO:0000256" key="1">
    <source>
        <dbReference type="ARBA" id="ARBA00009156"/>
    </source>
</evidence>
<evidence type="ECO:0000259" key="12">
    <source>
        <dbReference type="Pfam" id="PF02782"/>
    </source>
</evidence>
<reference evidence="13 14" key="1">
    <citation type="submission" date="2021-03" db="EMBL/GenBank/DDBJ databases">
        <title>Genomic Encyclopedia of Type Strains, Phase IV (KMG-IV): sequencing the most valuable type-strain genomes for metagenomic binning, comparative biology and taxonomic classification.</title>
        <authorList>
            <person name="Goeker M."/>
        </authorList>
    </citation>
    <scope>NUCLEOTIDE SEQUENCE [LARGE SCALE GENOMIC DNA]</scope>
    <source>
        <strain evidence="13 14">DSM 27138</strain>
    </source>
</reference>
<evidence type="ECO:0000256" key="7">
    <source>
        <dbReference type="ARBA" id="ARBA00023277"/>
    </source>
</evidence>
<evidence type="ECO:0000256" key="3">
    <source>
        <dbReference type="ARBA" id="ARBA00022679"/>
    </source>
</evidence>
<dbReference type="InterPro" id="IPR050406">
    <property type="entry name" value="FGGY_Carb_Kinase"/>
</dbReference>
<evidence type="ECO:0000313" key="13">
    <source>
        <dbReference type="EMBL" id="MBP2020197.1"/>
    </source>
</evidence>
<feature type="binding site" evidence="8">
    <location>
        <begin position="80"/>
        <end position="81"/>
    </location>
    <ligand>
        <name>substrate</name>
    </ligand>
</feature>
<evidence type="ECO:0000256" key="6">
    <source>
        <dbReference type="ARBA" id="ARBA00022840"/>
    </source>
</evidence>
<sequence length="523" mass="54857">MQEIYIGIDIGTGGARVLAVDRAGRVVAQATQEYPLLTPRPGWTEQDPADWWAATAACLRRVTAEVGPGRVRGVGLTGQMHGSVFLDDRGQVVRPALLWNDQRTQAQCDEITVRVGTDRLLALAGNRALTGFTAPKLLWLRQHEPDAYARVRHLLLPKDYLRYRLTGEFATDVADASGTLLLDVAARRWSEPILEALEIDPAILPRLAEGPEVTGFVTPPAAAETGLPAGTPVVGGGGDQAANAVGVGLVTEGAASLALGTSGVVFAASGQPGHVRNGAGPGEAVAPPGLPEDSLSTIHSFCHAVPGMWHVMGVMLSSGGSLRWLRDALYAREAAEDRQAGREPYDRVTGEAATVPAGAEGLLFLPYLTGERVPYPDPSARGAFVGLGLQHTRAHVARAVMEGIAFGLRDNLDLVRALGVGVAELRITGGGSRSPLWRTILAAALGVPLRRMAVDEGPAFGAAILAAAGTGAYPDVASACAAMIRTGDAVPVDPDLAARYAELLPVFRQCYAQLKTVFPQLAS</sequence>
<feature type="site" description="Important for activity" evidence="8">
    <location>
        <position position="9"/>
    </location>
</feature>
<dbReference type="InterPro" id="IPR043129">
    <property type="entry name" value="ATPase_NBD"/>
</dbReference>
<gene>
    <name evidence="8 10" type="primary">xylB</name>
    <name evidence="13" type="ORF">J2Z79_003653</name>
</gene>
<comment type="caution">
    <text evidence="13">The sequence shown here is derived from an EMBL/GenBank/DDBJ whole genome shotgun (WGS) entry which is preliminary data.</text>
</comment>
<dbReference type="PANTHER" id="PTHR43095:SF5">
    <property type="entry name" value="XYLULOSE KINASE"/>
    <property type="match status" value="1"/>
</dbReference>
<dbReference type="PROSITE" id="PS00933">
    <property type="entry name" value="FGGY_KINASES_1"/>
    <property type="match status" value="1"/>
</dbReference>
<evidence type="ECO:0000259" key="11">
    <source>
        <dbReference type="Pfam" id="PF00370"/>
    </source>
</evidence>
<dbReference type="Pfam" id="PF02782">
    <property type="entry name" value="FGGY_C"/>
    <property type="match status" value="1"/>
</dbReference>
<dbReference type="RefSeq" id="WP_209468294.1">
    <property type="nucleotide sequence ID" value="NZ_JAGGLG010000056.1"/>
</dbReference>
<dbReference type="InterPro" id="IPR018485">
    <property type="entry name" value="FGGY_C"/>
</dbReference>
<dbReference type="SUPFAM" id="SSF53067">
    <property type="entry name" value="Actin-like ATPase domain"/>
    <property type="match status" value="2"/>
</dbReference>
<dbReference type="PANTHER" id="PTHR43095">
    <property type="entry name" value="SUGAR KINASE"/>
    <property type="match status" value="1"/>
</dbReference>
<organism evidence="13 14">
    <name type="scientific">Symbiobacterium terraclitae</name>
    <dbReference type="NCBI Taxonomy" id="557451"/>
    <lineage>
        <taxon>Bacteria</taxon>
        <taxon>Bacillati</taxon>
        <taxon>Bacillota</taxon>
        <taxon>Clostridia</taxon>
        <taxon>Eubacteriales</taxon>
        <taxon>Symbiobacteriaceae</taxon>
        <taxon>Symbiobacterium</taxon>
    </lineage>
</organism>
<dbReference type="CDD" id="cd07808">
    <property type="entry name" value="ASKHA_NBD_FGGY_EcXK-like"/>
    <property type="match status" value="1"/>
</dbReference>
<keyword evidence="3 8" id="KW-0808">Transferase</keyword>
<dbReference type="InterPro" id="IPR000577">
    <property type="entry name" value="Carb_kinase_FGGY"/>
</dbReference>
<evidence type="ECO:0000256" key="10">
    <source>
        <dbReference type="RuleBase" id="RU364073"/>
    </source>
</evidence>
<dbReference type="EC" id="2.7.1.17" evidence="8 10"/>
<comment type="catalytic activity">
    <reaction evidence="8 10">
        <text>D-xylulose + ATP = D-xylulose 5-phosphate + ADP + H(+)</text>
        <dbReference type="Rhea" id="RHEA:10964"/>
        <dbReference type="ChEBI" id="CHEBI:15378"/>
        <dbReference type="ChEBI" id="CHEBI:17140"/>
        <dbReference type="ChEBI" id="CHEBI:30616"/>
        <dbReference type="ChEBI" id="CHEBI:57737"/>
        <dbReference type="ChEBI" id="CHEBI:456216"/>
        <dbReference type="EC" id="2.7.1.17"/>
    </reaction>
</comment>
<dbReference type="GO" id="GO:0004856">
    <property type="term" value="F:D-xylulokinase activity"/>
    <property type="evidence" value="ECO:0007669"/>
    <property type="project" value="UniProtKB-EC"/>
</dbReference>
<keyword evidence="14" id="KW-1185">Reference proteome</keyword>
<comment type="function">
    <text evidence="8">Catalyzes the phosphorylation of D-xylulose to D-xylulose 5-phosphate.</text>
</comment>
<keyword evidence="7 8" id="KW-0119">Carbohydrate metabolism</keyword>
<keyword evidence="5 8" id="KW-0418">Kinase</keyword>
<keyword evidence="2 8" id="KW-0859">Xylose metabolism</keyword>
<feature type="domain" description="Carbohydrate kinase FGGY N-terminal" evidence="11">
    <location>
        <begin position="4"/>
        <end position="246"/>
    </location>
</feature>
<dbReference type="NCBIfam" id="TIGR01312">
    <property type="entry name" value="XylB"/>
    <property type="match status" value="1"/>
</dbReference>
<dbReference type="PIRSF" id="PIRSF000538">
    <property type="entry name" value="GlpK"/>
    <property type="match status" value="1"/>
</dbReference>
<dbReference type="Gene3D" id="3.30.420.40">
    <property type="match status" value="2"/>
</dbReference>
<keyword evidence="6 8" id="KW-0067">ATP-binding</keyword>
<evidence type="ECO:0000256" key="8">
    <source>
        <dbReference type="HAMAP-Rule" id="MF_02220"/>
    </source>
</evidence>
<evidence type="ECO:0000256" key="9">
    <source>
        <dbReference type="RuleBase" id="RU003733"/>
    </source>
</evidence>
<evidence type="ECO:0000256" key="4">
    <source>
        <dbReference type="ARBA" id="ARBA00022741"/>
    </source>
</evidence>
<protein>
    <recommendedName>
        <fullName evidence="8 10">Xylulose kinase</fullName>
        <shortName evidence="8 10">Xylulokinase</shortName>
        <ecNumber evidence="8 10">2.7.1.17</ecNumber>
    </recommendedName>
</protein>
<dbReference type="PROSITE" id="PS00445">
    <property type="entry name" value="FGGY_KINASES_2"/>
    <property type="match status" value="1"/>
</dbReference>
<dbReference type="HAMAP" id="MF_02220">
    <property type="entry name" value="XylB"/>
    <property type="match status" value="1"/>
</dbReference>
<dbReference type="Pfam" id="PF00370">
    <property type="entry name" value="FGGY_N"/>
    <property type="match status" value="1"/>
</dbReference>
<dbReference type="InterPro" id="IPR018483">
    <property type="entry name" value="Carb_kinase_FGGY_CS"/>
</dbReference>
<name>A0ABS4JXD4_9FIRM</name>
<comment type="similarity">
    <text evidence="1 8 9">Belongs to the FGGY kinase family.</text>
</comment>
<dbReference type="InterPro" id="IPR018484">
    <property type="entry name" value="FGGY_N"/>
</dbReference>
<feature type="domain" description="Carbohydrate kinase FGGY C-terminal" evidence="12">
    <location>
        <begin position="295"/>
        <end position="468"/>
    </location>
</feature>
<feature type="active site" description="Proton acceptor" evidence="8">
    <location>
        <position position="239"/>
    </location>
</feature>
<proteinExistence type="inferred from homology"/>
<evidence type="ECO:0000256" key="5">
    <source>
        <dbReference type="ARBA" id="ARBA00022777"/>
    </source>
</evidence>
<accession>A0ABS4JXD4</accession>
<keyword evidence="4 8" id="KW-0547">Nucleotide-binding</keyword>
<dbReference type="Proteomes" id="UP001519289">
    <property type="component" value="Unassembled WGS sequence"/>
</dbReference>
<dbReference type="EMBL" id="JAGGLG010000056">
    <property type="protein sequence ID" value="MBP2020197.1"/>
    <property type="molecule type" value="Genomic_DNA"/>
</dbReference>
<evidence type="ECO:0000313" key="14">
    <source>
        <dbReference type="Proteomes" id="UP001519289"/>
    </source>
</evidence>
<dbReference type="InterPro" id="IPR006000">
    <property type="entry name" value="Xylulokinase"/>
</dbReference>